<accession>A0ABQ9XGR7</accession>
<dbReference type="EMBL" id="JARBJD010000115">
    <property type="protein sequence ID" value="KAK2951653.1"/>
    <property type="molecule type" value="Genomic_DNA"/>
</dbReference>
<evidence type="ECO:0000313" key="3">
    <source>
        <dbReference type="Proteomes" id="UP001281761"/>
    </source>
</evidence>
<gene>
    <name evidence="2" type="ORF">BLNAU_13392</name>
</gene>
<evidence type="ECO:0000313" key="2">
    <source>
        <dbReference type="EMBL" id="KAK2951653.1"/>
    </source>
</evidence>
<feature type="region of interest" description="Disordered" evidence="1">
    <location>
        <begin position="16"/>
        <end position="41"/>
    </location>
</feature>
<protein>
    <submittedName>
        <fullName evidence="2">Uncharacterized protein</fullName>
    </submittedName>
</protein>
<sequence length="160" mass="17782">MRLLLADLSEYGTVNQSDAQRIRTPTPQTSSRQIGNTRTPRNLSLSTLNHLAPLFLDCRADVRLTPTLSPSLDTRTRLFQRLRQNAARTRSAGRPQLTTLPPLSSSFVSDGVVSLLVVSFHGAKQWRAHNGCQTHSVTPLRRGLKRLVLIDRSFSILPSS</sequence>
<evidence type="ECO:0000256" key="1">
    <source>
        <dbReference type="SAM" id="MobiDB-lite"/>
    </source>
</evidence>
<dbReference type="Proteomes" id="UP001281761">
    <property type="component" value="Unassembled WGS sequence"/>
</dbReference>
<proteinExistence type="predicted"/>
<keyword evidence="3" id="KW-1185">Reference proteome</keyword>
<name>A0ABQ9XGR7_9EUKA</name>
<organism evidence="2 3">
    <name type="scientific">Blattamonas nauphoetae</name>
    <dbReference type="NCBI Taxonomy" id="2049346"/>
    <lineage>
        <taxon>Eukaryota</taxon>
        <taxon>Metamonada</taxon>
        <taxon>Preaxostyla</taxon>
        <taxon>Oxymonadida</taxon>
        <taxon>Blattamonas</taxon>
    </lineage>
</organism>
<comment type="caution">
    <text evidence="2">The sequence shown here is derived from an EMBL/GenBank/DDBJ whole genome shotgun (WGS) entry which is preliminary data.</text>
</comment>
<reference evidence="2 3" key="1">
    <citation type="journal article" date="2022" name="bioRxiv">
        <title>Genomics of Preaxostyla Flagellates Illuminates Evolutionary Transitions and the Path Towards Mitochondrial Loss.</title>
        <authorList>
            <person name="Novak L.V.F."/>
            <person name="Treitli S.C."/>
            <person name="Pyrih J."/>
            <person name="Halakuc P."/>
            <person name="Pipaliya S.V."/>
            <person name="Vacek V."/>
            <person name="Brzon O."/>
            <person name="Soukal P."/>
            <person name="Eme L."/>
            <person name="Dacks J.B."/>
            <person name="Karnkowska A."/>
            <person name="Elias M."/>
            <person name="Hampl V."/>
        </authorList>
    </citation>
    <scope>NUCLEOTIDE SEQUENCE [LARGE SCALE GENOMIC DNA]</scope>
    <source>
        <strain evidence="2">NAU3</strain>
        <tissue evidence="2">Gut</tissue>
    </source>
</reference>